<name>A0A1V6MHN9_9ACTN</name>
<dbReference type="AlphaFoldDB" id="A0A1V6MHN9"/>
<organism evidence="2 3">
    <name type="scientific">Streptomyces phaeoluteigriseus</name>
    <dbReference type="NCBI Taxonomy" id="114686"/>
    <lineage>
        <taxon>Bacteria</taxon>
        <taxon>Bacillati</taxon>
        <taxon>Actinomycetota</taxon>
        <taxon>Actinomycetes</taxon>
        <taxon>Kitasatosporales</taxon>
        <taxon>Streptomycetaceae</taxon>
        <taxon>Streptomyces</taxon>
        <taxon>Streptomyces aurantiacus group</taxon>
    </lineage>
</organism>
<protein>
    <submittedName>
        <fullName evidence="2">Transcriptional regulator</fullName>
    </submittedName>
</protein>
<dbReference type="CDD" id="cd00093">
    <property type="entry name" value="HTH_XRE"/>
    <property type="match status" value="1"/>
</dbReference>
<dbReference type="PROSITE" id="PS50943">
    <property type="entry name" value="HTH_CROC1"/>
    <property type="match status" value="1"/>
</dbReference>
<dbReference type="InterPro" id="IPR010982">
    <property type="entry name" value="Lambda_DNA-bd_dom_sf"/>
</dbReference>
<dbReference type="SMART" id="SM00530">
    <property type="entry name" value="HTH_XRE"/>
    <property type="match status" value="1"/>
</dbReference>
<gene>
    <name evidence="2" type="ORF">BM536_037560</name>
</gene>
<dbReference type="GO" id="GO:0003677">
    <property type="term" value="F:DNA binding"/>
    <property type="evidence" value="ECO:0007669"/>
    <property type="project" value="InterPro"/>
</dbReference>
<evidence type="ECO:0000259" key="1">
    <source>
        <dbReference type="PROSITE" id="PS50943"/>
    </source>
</evidence>
<reference evidence="2 3" key="2">
    <citation type="submission" date="2017-02" db="EMBL/GenBank/DDBJ databases">
        <title>Draft genome sequence of Streptomyces phaeoluteigriseus type strain DSM41896.</title>
        <authorList>
            <person name="Salih T.S."/>
            <person name="Algora Gallardo L."/>
            <person name="Melo Santos T."/>
            <person name="Filgueira Martinez S."/>
            <person name="Herron P.R."/>
        </authorList>
    </citation>
    <scope>NUCLEOTIDE SEQUENCE [LARGE SCALE GENOMIC DNA]</scope>
    <source>
        <strain evidence="2 3">DSM 41896</strain>
    </source>
</reference>
<dbReference type="Gene3D" id="1.10.260.40">
    <property type="entry name" value="lambda repressor-like DNA-binding domains"/>
    <property type="match status" value="1"/>
</dbReference>
<dbReference type="InterPro" id="IPR001387">
    <property type="entry name" value="Cro/C1-type_HTH"/>
</dbReference>
<evidence type="ECO:0000313" key="2">
    <source>
        <dbReference type="EMBL" id="OQD51868.1"/>
    </source>
</evidence>
<dbReference type="STRING" id="114686.BM536_037560"/>
<dbReference type="EMBL" id="MPOH02000044">
    <property type="protein sequence ID" value="OQD51868.1"/>
    <property type="molecule type" value="Genomic_DNA"/>
</dbReference>
<comment type="caution">
    <text evidence="2">The sequence shown here is derived from an EMBL/GenBank/DDBJ whole genome shotgun (WGS) entry which is preliminary data.</text>
</comment>
<accession>A0A1V6MHN9</accession>
<dbReference type="OrthoDB" id="3217562at2"/>
<reference evidence="3" key="1">
    <citation type="submission" date="2016-11" db="EMBL/GenBank/DDBJ databases">
        <authorList>
            <person name="Schniete J.K."/>
            <person name="Salih T."/>
            <person name="Algora Gallardo L."/>
            <person name="Martinez Fernandez S."/>
            <person name="Herron P.R."/>
        </authorList>
    </citation>
    <scope>NUCLEOTIDE SEQUENCE [LARGE SCALE GENOMIC DNA]</scope>
    <source>
        <strain evidence="3">DSM 41896</strain>
    </source>
</reference>
<sequence length="408" mass="44029">MARPAGNIRLKSARMAAGYHSQQALADALNVGVRQVRRWESDAPPWPQPDLAQALTGLLGQDLNSLGFTAHDAARPEDARRAVVGGAVASVGLAAVPSQAAVMQPASVAQDFTAVTRSHRRLYWSVPPATLHPAALAHAALGCALLAQTAGQTRQRTAAALAETWLLAGRIEFFDLREADRAQQTLVRALQAAGEAHDPLLGAAILAHSAFIPAWAGMRDGAAERMAAARAYARRGPASSELLAWLDAVEAECETRCDNTRAALQLIHHAETVLAEEREHASPAWMDWFSPVRLAAFKGNTQLKAGHLPQARETLQSVLDALDPGDDKQRTVVLGDLAAVEAAAGNPDGACQYALRALDDLERTWYAMGMDRVREVRRTLVPHQQRQSVRELDDRLYGWSTTISALSR</sequence>
<dbReference type="RefSeq" id="WP_073499033.1">
    <property type="nucleotide sequence ID" value="NZ_MPOH02000044.1"/>
</dbReference>
<feature type="domain" description="HTH cro/C1-type" evidence="1">
    <location>
        <begin position="10"/>
        <end position="66"/>
    </location>
</feature>
<dbReference type="Pfam" id="PF01381">
    <property type="entry name" value="HTH_3"/>
    <property type="match status" value="1"/>
</dbReference>
<proteinExistence type="predicted"/>
<dbReference type="Proteomes" id="UP000184286">
    <property type="component" value="Unassembled WGS sequence"/>
</dbReference>
<dbReference type="SUPFAM" id="SSF47413">
    <property type="entry name" value="lambda repressor-like DNA-binding domains"/>
    <property type="match status" value="1"/>
</dbReference>
<evidence type="ECO:0000313" key="3">
    <source>
        <dbReference type="Proteomes" id="UP000184286"/>
    </source>
</evidence>